<feature type="compositionally biased region" description="Polar residues" evidence="1">
    <location>
        <begin position="874"/>
        <end position="883"/>
    </location>
</feature>
<feature type="compositionally biased region" description="Low complexity" evidence="1">
    <location>
        <begin position="721"/>
        <end position="750"/>
    </location>
</feature>
<dbReference type="OrthoDB" id="5964929at2759"/>
<feature type="region of interest" description="Disordered" evidence="1">
    <location>
        <begin position="792"/>
        <end position="928"/>
    </location>
</feature>
<sequence length="952" mass="98986">MIMEDLDGVLNSPSLSAAVSPTAEYRNLGEFGAYTSKPSGLSSTVKTLATSLGVRRTHSSKANANIRSPPHKALQVDDRGGTPFTGAIPHISTDHSALATPGQSASNTDDDTSAPIPGSLSRPGVPAPLNASTIRLITSNSPDASMLSPPKLAPFRTAFDLELCSPVSGASPVRQLRVWPASPGDSNCAREGEERLYPAVPFEDLPVLANVSKTSRARSASPVKAPVASASEPGMRASPPNAQVEVATTTHTSTRTESPMPQSESVQRGETKGEGHTEPFVFGSPLPRHSLSNKAFGDAAASVLEEMNRRLVAEGKTKASAPASERVSIPGLGAAGVTQKATGRGSVAGNKDRFAKAHEVVFNRMDSITTHYAARRPLKRKSEVLDPAASKAKNLKVAGGVRVVSGSMRKHAAMPGEFGDAGEKGEKEQDGEEAGNRRSSKRMRVEEGTSGGDVHKGTPVSAAPSDVQVNEQEKKKQREREAMRRKIEAAKARRRSSKGRASTASTPKGKTPRFSFLSSAKSLVRSVWGGGASPGGAPPLPAPKLDQPTAKPSRAGNPAMQKQKRVTETSTKTEPTVPRKNATVKGTTSTTRSSSSTVSSTSSKASGAASLSKKGGTSGSMKPITTHTRPPIPTFGGTYKGTVSSVSKATSTVRAKTTHETTGGSTKDKSAMNAASSLSRRTPAASAKLSSAPDTKRGTTHTARSNATISKASAEGGSVATQRTSGTTSGTKRTTSSLTAPTASSLARTRGATESTIPSTRSVASSVVADKATLNKQKLTKKPTLTSALSKATLDTITNSPKQPRFPRIFSQPLTSAAFSSSGPDGAPIKGKTAGGTGTPASNPTLAESPKPNELARKLHTSRARVIAKLGVQRSASQPAQNASSGPSTPRPRPSVSPRKTLGGVKSDRSISDAALLQSAAKRARRSEMMKRKVGIVGEEQNMHHNLMDLDP</sequence>
<feature type="region of interest" description="Disordered" evidence="1">
    <location>
        <begin position="216"/>
        <end position="275"/>
    </location>
</feature>
<feature type="region of interest" description="Disordered" evidence="1">
    <location>
        <begin position="411"/>
        <end position="767"/>
    </location>
</feature>
<dbReference type="AlphaFoldDB" id="A0A2H3J4H0"/>
<feature type="compositionally biased region" description="Low complexity" evidence="1">
    <location>
        <begin position="583"/>
        <end position="629"/>
    </location>
</feature>
<gene>
    <name evidence="2" type="ORF">WOLCODRAFT_140605</name>
</gene>
<feature type="compositionally biased region" description="Polar residues" evidence="1">
    <location>
        <begin position="752"/>
        <end position="765"/>
    </location>
</feature>
<dbReference type="Proteomes" id="UP000218811">
    <property type="component" value="Unassembled WGS sequence"/>
</dbReference>
<dbReference type="OMA" id="ARQSEYM"/>
<feature type="compositionally biased region" description="Polar residues" evidence="1">
    <location>
        <begin position="257"/>
        <end position="266"/>
    </location>
</feature>
<accession>A0A2H3J4H0</accession>
<feature type="compositionally biased region" description="Polar residues" evidence="1">
    <location>
        <begin position="812"/>
        <end position="823"/>
    </location>
</feature>
<name>A0A2H3J4H0_WOLCO</name>
<evidence type="ECO:0000313" key="3">
    <source>
        <dbReference type="Proteomes" id="UP000218811"/>
    </source>
</evidence>
<evidence type="ECO:0000313" key="2">
    <source>
        <dbReference type="EMBL" id="PCH36851.1"/>
    </source>
</evidence>
<feature type="region of interest" description="Disordered" evidence="1">
    <location>
        <begin position="71"/>
        <end position="125"/>
    </location>
</feature>
<feature type="compositionally biased region" description="Polar residues" evidence="1">
    <location>
        <begin position="792"/>
        <end position="802"/>
    </location>
</feature>
<keyword evidence="3" id="KW-1185">Reference proteome</keyword>
<organism evidence="2 3">
    <name type="scientific">Wolfiporia cocos (strain MD-104)</name>
    <name type="common">Brown rot fungus</name>
    <dbReference type="NCBI Taxonomy" id="742152"/>
    <lineage>
        <taxon>Eukaryota</taxon>
        <taxon>Fungi</taxon>
        <taxon>Dikarya</taxon>
        <taxon>Basidiomycota</taxon>
        <taxon>Agaricomycotina</taxon>
        <taxon>Agaricomycetes</taxon>
        <taxon>Polyporales</taxon>
        <taxon>Phaeolaceae</taxon>
        <taxon>Wolfiporia</taxon>
    </lineage>
</organism>
<dbReference type="EMBL" id="KB467898">
    <property type="protein sequence ID" value="PCH36851.1"/>
    <property type="molecule type" value="Genomic_DNA"/>
</dbReference>
<evidence type="ECO:0000256" key="1">
    <source>
        <dbReference type="SAM" id="MobiDB-lite"/>
    </source>
</evidence>
<proteinExistence type="predicted"/>
<feature type="compositionally biased region" description="Low complexity" evidence="1">
    <location>
        <begin position="219"/>
        <end position="231"/>
    </location>
</feature>
<reference evidence="2 3" key="1">
    <citation type="journal article" date="2012" name="Science">
        <title>The Paleozoic origin of enzymatic lignin decomposition reconstructed from 31 fungal genomes.</title>
        <authorList>
            <person name="Floudas D."/>
            <person name="Binder M."/>
            <person name="Riley R."/>
            <person name="Barry K."/>
            <person name="Blanchette R.A."/>
            <person name="Henrissat B."/>
            <person name="Martinez A.T."/>
            <person name="Otillar R."/>
            <person name="Spatafora J.W."/>
            <person name="Yadav J.S."/>
            <person name="Aerts A."/>
            <person name="Benoit I."/>
            <person name="Boyd A."/>
            <person name="Carlson A."/>
            <person name="Copeland A."/>
            <person name="Coutinho P.M."/>
            <person name="de Vries R.P."/>
            <person name="Ferreira P."/>
            <person name="Findley K."/>
            <person name="Foster B."/>
            <person name="Gaskell J."/>
            <person name="Glotzer D."/>
            <person name="Gorecki P."/>
            <person name="Heitman J."/>
            <person name="Hesse C."/>
            <person name="Hori C."/>
            <person name="Igarashi K."/>
            <person name="Jurgens J.A."/>
            <person name="Kallen N."/>
            <person name="Kersten P."/>
            <person name="Kohler A."/>
            <person name="Kuees U."/>
            <person name="Kumar T.K.A."/>
            <person name="Kuo A."/>
            <person name="LaButti K."/>
            <person name="Larrondo L.F."/>
            <person name="Lindquist E."/>
            <person name="Ling A."/>
            <person name="Lombard V."/>
            <person name="Lucas S."/>
            <person name="Lundell T."/>
            <person name="Martin R."/>
            <person name="McLaughlin D.J."/>
            <person name="Morgenstern I."/>
            <person name="Morin E."/>
            <person name="Murat C."/>
            <person name="Nagy L.G."/>
            <person name="Nolan M."/>
            <person name="Ohm R.A."/>
            <person name="Patyshakuliyeva A."/>
            <person name="Rokas A."/>
            <person name="Ruiz-Duenas F.J."/>
            <person name="Sabat G."/>
            <person name="Salamov A."/>
            <person name="Samejima M."/>
            <person name="Schmutz J."/>
            <person name="Slot J.C."/>
            <person name="St John F."/>
            <person name="Stenlid J."/>
            <person name="Sun H."/>
            <person name="Sun S."/>
            <person name="Syed K."/>
            <person name="Tsang A."/>
            <person name="Wiebenga A."/>
            <person name="Young D."/>
            <person name="Pisabarro A."/>
            <person name="Eastwood D.C."/>
            <person name="Martin F."/>
            <person name="Cullen D."/>
            <person name="Grigoriev I.V."/>
            <person name="Hibbett D.S."/>
        </authorList>
    </citation>
    <scope>NUCLEOTIDE SEQUENCE [LARGE SCALE GENOMIC DNA]</scope>
    <source>
        <strain evidence="2 3">MD-104</strain>
    </source>
</reference>
<feature type="compositionally biased region" description="Basic and acidic residues" evidence="1">
    <location>
        <begin position="471"/>
        <end position="491"/>
    </location>
</feature>
<protein>
    <submittedName>
        <fullName evidence="2">Uncharacterized protein</fullName>
    </submittedName>
</protein>
<dbReference type="STRING" id="742152.A0A2H3J4H0"/>
<feature type="compositionally biased region" description="Low complexity" evidence="1">
    <location>
        <begin position="642"/>
        <end position="653"/>
    </location>
</feature>
<feature type="compositionally biased region" description="Polar residues" evidence="1">
    <location>
        <begin position="700"/>
        <end position="711"/>
    </location>
</feature>